<reference evidence="6 7" key="1">
    <citation type="journal article" date="2009" name="PLoS ONE">
        <title>Genome analysis of the anaerobic thermohalophilic bacterium Halothermothrix orenii.</title>
        <authorList>
            <person name="Mavromatis K."/>
            <person name="Ivanova N."/>
            <person name="Anderson I."/>
            <person name="Lykidis A."/>
            <person name="Hooper S.D."/>
            <person name="Sun H."/>
            <person name="Kunin V."/>
            <person name="Lapidus A."/>
            <person name="Hugenholtz P."/>
            <person name="Patel B."/>
            <person name="Kyrpides N.C."/>
        </authorList>
    </citation>
    <scope>NUCLEOTIDE SEQUENCE [LARGE SCALE GENOMIC DNA]</scope>
    <source>
        <strain evidence="7">H 168 / OCM 544 / DSM 9562</strain>
    </source>
</reference>
<comment type="function">
    <text evidence="5">Involved in the maturation of [NiFe] hydrogenases. Required for nickel insertion into the metal center of the hydrogenase.</text>
</comment>
<gene>
    <name evidence="5" type="primary">hypA</name>
    <name evidence="6" type="ordered locus">Hore_03870</name>
</gene>
<dbReference type="GO" id="GO:0016151">
    <property type="term" value="F:nickel cation binding"/>
    <property type="evidence" value="ECO:0007669"/>
    <property type="project" value="UniProtKB-UniRule"/>
</dbReference>
<dbReference type="Gene3D" id="3.30.2320.80">
    <property type="match status" value="1"/>
</dbReference>
<dbReference type="EMBL" id="CP001098">
    <property type="protein sequence ID" value="ACL69146.1"/>
    <property type="molecule type" value="Genomic_DNA"/>
</dbReference>
<evidence type="ECO:0000256" key="3">
    <source>
        <dbReference type="ARBA" id="ARBA00022723"/>
    </source>
</evidence>
<evidence type="ECO:0000256" key="2">
    <source>
        <dbReference type="ARBA" id="ARBA00022596"/>
    </source>
</evidence>
<dbReference type="PANTHER" id="PTHR34535">
    <property type="entry name" value="HYDROGENASE MATURATION FACTOR HYPA"/>
    <property type="match status" value="1"/>
</dbReference>
<dbReference type="STRING" id="373903.Hore_03870"/>
<dbReference type="PIRSF" id="PIRSF004761">
    <property type="entry name" value="Hydrgn_mat_HypA"/>
    <property type="match status" value="1"/>
</dbReference>
<dbReference type="eggNOG" id="COG0375">
    <property type="taxonomic scope" value="Bacteria"/>
</dbReference>
<dbReference type="NCBIfam" id="TIGR00100">
    <property type="entry name" value="hypA"/>
    <property type="match status" value="1"/>
</dbReference>
<feature type="binding site" evidence="5">
    <location>
        <position position="73"/>
    </location>
    <ligand>
        <name>Zn(2+)</name>
        <dbReference type="ChEBI" id="CHEBI:29105"/>
    </ligand>
</feature>
<protein>
    <recommendedName>
        <fullName evidence="5">Hydrogenase maturation factor HypA</fullName>
    </recommendedName>
</protein>
<evidence type="ECO:0000256" key="1">
    <source>
        <dbReference type="ARBA" id="ARBA00010748"/>
    </source>
</evidence>
<dbReference type="InterPro" id="IPR020538">
    <property type="entry name" value="Hydgase_Ni_incorp_HypA/HybF_CS"/>
</dbReference>
<name>B8D1R9_HALOH</name>
<dbReference type="PROSITE" id="PS01249">
    <property type="entry name" value="HYPA"/>
    <property type="match status" value="1"/>
</dbReference>
<keyword evidence="3 5" id="KW-0479">Metal-binding</keyword>
<keyword evidence="7" id="KW-1185">Reference proteome</keyword>
<sequence>MSVMGEIFSIINSNVAKYRLKRVTKVVVRVGEMTCLNDEALDFAFQVFAEDTVAEGAELIINKEKARARCHHCGHIFEITYTDKLCPHCQSYSDNIVNGYELYLDKVEGEIDEND</sequence>
<evidence type="ECO:0000313" key="7">
    <source>
        <dbReference type="Proteomes" id="UP000000719"/>
    </source>
</evidence>
<comment type="similarity">
    <text evidence="1 5">Belongs to the HypA/HybF family.</text>
</comment>
<dbReference type="KEGG" id="hor:Hore_03870"/>
<feature type="binding site" evidence="5">
    <location>
        <position position="70"/>
    </location>
    <ligand>
        <name>Zn(2+)</name>
        <dbReference type="ChEBI" id="CHEBI:29105"/>
    </ligand>
</feature>
<dbReference type="Proteomes" id="UP000000719">
    <property type="component" value="Chromosome"/>
</dbReference>
<dbReference type="GO" id="GO:0008270">
    <property type="term" value="F:zinc ion binding"/>
    <property type="evidence" value="ECO:0007669"/>
    <property type="project" value="UniProtKB-UniRule"/>
</dbReference>
<feature type="binding site" evidence="5">
    <location>
        <position position="86"/>
    </location>
    <ligand>
        <name>Zn(2+)</name>
        <dbReference type="ChEBI" id="CHEBI:29105"/>
    </ligand>
</feature>
<dbReference type="RefSeq" id="WP_012635334.1">
    <property type="nucleotide sequence ID" value="NC_011899.1"/>
</dbReference>
<dbReference type="PANTHER" id="PTHR34535:SF3">
    <property type="entry name" value="HYDROGENASE MATURATION FACTOR HYPA"/>
    <property type="match status" value="1"/>
</dbReference>
<evidence type="ECO:0000256" key="4">
    <source>
        <dbReference type="ARBA" id="ARBA00022833"/>
    </source>
</evidence>
<organism evidence="6 7">
    <name type="scientific">Halothermothrix orenii (strain H 168 / OCM 544 / DSM 9562)</name>
    <dbReference type="NCBI Taxonomy" id="373903"/>
    <lineage>
        <taxon>Bacteria</taxon>
        <taxon>Bacillati</taxon>
        <taxon>Bacillota</taxon>
        <taxon>Clostridia</taxon>
        <taxon>Halanaerobiales</taxon>
        <taxon>Halothermotrichaceae</taxon>
        <taxon>Halothermothrix</taxon>
    </lineage>
</organism>
<comment type="caution">
    <text evidence="5">Lacks conserved residue(s) required for the propagation of feature annotation.</text>
</comment>
<dbReference type="InterPro" id="IPR000688">
    <property type="entry name" value="HypA/HybF"/>
</dbReference>
<keyword evidence="4 5" id="KW-0862">Zinc</keyword>
<dbReference type="AlphaFoldDB" id="B8D1R9"/>
<keyword evidence="2 5" id="KW-0533">Nickel</keyword>
<proteinExistence type="inferred from homology"/>
<accession>B8D1R9</accession>
<feature type="binding site" evidence="5">
    <location>
        <position position="89"/>
    </location>
    <ligand>
        <name>Zn(2+)</name>
        <dbReference type="ChEBI" id="CHEBI:29105"/>
    </ligand>
</feature>
<evidence type="ECO:0000313" key="6">
    <source>
        <dbReference type="EMBL" id="ACL69146.1"/>
    </source>
</evidence>
<evidence type="ECO:0000256" key="5">
    <source>
        <dbReference type="HAMAP-Rule" id="MF_00213"/>
    </source>
</evidence>
<dbReference type="Pfam" id="PF01155">
    <property type="entry name" value="HypA"/>
    <property type="match status" value="1"/>
</dbReference>
<dbReference type="GO" id="GO:0051604">
    <property type="term" value="P:protein maturation"/>
    <property type="evidence" value="ECO:0007669"/>
    <property type="project" value="InterPro"/>
</dbReference>
<dbReference type="HOGENOM" id="CLU_126929_4_1_9"/>
<dbReference type="HAMAP" id="MF_00213">
    <property type="entry name" value="HypA_HybF"/>
    <property type="match status" value="1"/>
</dbReference>